<organism evidence="2 3">
    <name type="scientific">Pyrenophora teres f. teres</name>
    <dbReference type="NCBI Taxonomy" id="97479"/>
    <lineage>
        <taxon>Eukaryota</taxon>
        <taxon>Fungi</taxon>
        <taxon>Dikarya</taxon>
        <taxon>Ascomycota</taxon>
        <taxon>Pezizomycotina</taxon>
        <taxon>Dothideomycetes</taxon>
        <taxon>Pleosporomycetidae</taxon>
        <taxon>Pleosporales</taxon>
        <taxon>Pleosporineae</taxon>
        <taxon>Pleosporaceae</taxon>
        <taxon>Pyrenophora</taxon>
    </lineage>
</organism>
<reference evidence="2" key="1">
    <citation type="submission" date="2021-02" db="EMBL/GenBank/DDBJ databases">
        <authorList>
            <person name="Syme A R."/>
            <person name="Syme A R."/>
            <person name="Moolhuijzen P."/>
        </authorList>
    </citation>
    <scope>NUCLEOTIDE SEQUENCE</scope>
    <source>
        <strain evidence="2">W1-1</strain>
    </source>
</reference>
<sequence>MGFRPPRSSIAATFTNWRRSWSRKHNTSASSLNKACASVSLSFCDGALDTNRPKPLISLRGCGTSSHQPAAMGVIADLFSCGRSRRTRELSTEPHLTNDATPQLHVPGLELEHVAHETTAPGHKATADTANDIRVPTIAPVPSPVQQSVHHWDRGRSRSRDSNTLDFSIHHEKGKLSAGWMLEQRVLVTTTTTTPSSRNSTPAPEPQKEDAASTLVRCPTPEEEPWNATVRAATPEPQVETSDASMLVRCATPEEEPWNASFRHATPEPEAASIRCATPEPQVIHVIRTATPEPEPQQITLPVEEEEEVAPVVSVVEEVRSATPEPEVEVEHVEVTKQTAPACLLDLPPEVRNRIYERMNDDEPIRMCRHDDPALAPRDGETAPAPKRQFYNLTQVCHQLRSEFLPIYAKKTHYIIDLWSQKANLAKVDTLQGQVSMDIDAACFDMEPIDLLPLIRTLVRKNRTDCQFTSTEGVVFRSIAEIVAELNKLLPKTDGSTKSWLNAINGPMKRIDLHLFPHDDIRQYYRFRGAEPLLRIVYPSAVSEDWMKRASKSEGYEAYMQAAGLDKFEMHVVVGHASRRTTNEGRLPLDWRMSYQLSRLSRDCSPRRSMDVAAARMSIDRAPRMSSSLAP</sequence>
<gene>
    <name evidence="2" type="ORF">PTTW11_06456</name>
</gene>
<feature type="region of interest" description="Disordered" evidence="1">
    <location>
        <begin position="190"/>
        <end position="212"/>
    </location>
</feature>
<protein>
    <submittedName>
        <fullName evidence="2">Uncharacterized protein</fullName>
    </submittedName>
</protein>
<evidence type="ECO:0000313" key="3">
    <source>
        <dbReference type="Proteomes" id="UP000472372"/>
    </source>
</evidence>
<name>A0A6S6W4V2_9PLEO</name>
<evidence type="ECO:0000313" key="2">
    <source>
        <dbReference type="EMBL" id="CAE7178977.1"/>
    </source>
</evidence>
<proteinExistence type="predicted"/>
<dbReference type="Proteomes" id="UP000472372">
    <property type="component" value="Chromosome 5"/>
</dbReference>
<dbReference type="AlphaFoldDB" id="A0A6S6W4V2"/>
<feature type="region of interest" description="Disordered" evidence="1">
    <location>
        <begin position="138"/>
        <end position="164"/>
    </location>
</feature>
<dbReference type="EMBL" id="HG992981">
    <property type="protein sequence ID" value="CAE7178977.1"/>
    <property type="molecule type" value="Genomic_DNA"/>
</dbReference>
<feature type="compositionally biased region" description="Basic and acidic residues" evidence="1">
    <location>
        <begin position="150"/>
        <end position="164"/>
    </location>
</feature>
<evidence type="ECO:0000256" key="1">
    <source>
        <dbReference type="SAM" id="MobiDB-lite"/>
    </source>
</evidence>
<accession>A0A6S6W4V2</accession>